<evidence type="ECO:0000256" key="6">
    <source>
        <dbReference type="SAM" id="Phobius"/>
    </source>
</evidence>
<dbReference type="Proteomes" id="UP000240989">
    <property type="component" value="Unassembled WGS sequence"/>
</dbReference>
<feature type="domain" description="Polysaccharide chain length determinant N-terminal" evidence="7">
    <location>
        <begin position="13"/>
        <end position="93"/>
    </location>
</feature>
<comment type="caution">
    <text evidence="8">The sequence shown here is derived from an EMBL/GenBank/DDBJ whole genome shotgun (WGS) entry which is preliminary data.</text>
</comment>
<dbReference type="Gene3D" id="3.30.1890.10">
    <property type="entry name" value="FepE-like"/>
    <property type="match status" value="1"/>
</dbReference>
<evidence type="ECO:0000313" key="9">
    <source>
        <dbReference type="Proteomes" id="UP000240989"/>
    </source>
</evidence>
<feature type="transmembrane region" description="Helical" evidence="6">
    <location>
        <begin position="29"/>
        <end position="47"/>
    </location>
</feature>
<comment type="subcellular location">
    <subcellularLocation>
        <location evidence="1">Cell membrane</location>
        <topology evidence="1">Multi-pass membrane protein</topology>
    </subcellularLocation>
</comment>
<dbReference type="InterPro" id="IPR050445">
    <property type="entry name" value="Bact_polysacc_biosynth/exp"/>
</dbReference>
<evidence type="ECO:0000256" key="4">
    <source>
        <dbReference type="ARBA" id="ARBA00022989"/>
    </source>
</evidence>
<proteinExistence type="predicted"/>
<dbReference type="PANTHER" id="PTHR32309:SF13">
    <property type="entry name" value="FERRIC ENTEROBACTIN TRANSPORT PROTEIN FEPE"/>
    <property type="match status" value="1"/>
</dbReference>
<gene>
    <name evidence="8" type="ORF">C0W27_22470</name>
</gene>
<organism evidence="8 9">
    <name type="scientific">Photobacterium angustum</name>
    <dbReference type="NCBI Taxonomy" id="661"/>
    <lineage>
        <taxon>Bacteria</taxon>
        <taxon>Pseudomonadati</taxon>
        <taxon>Pseudomonadota</taxon>
        <taxon>Gammaproteobacteria</taxon>
        <taxon>Vibrionales</taxon>
        <taxon>Vibrionaceae</taxon>
        <taxon>Photobacterium</taxon>
    </lineage>
</organism>
<evidence type="ECO:0000256" key="3">
    <source>
        <dbReference type="ARBA" id="ARBA00022692"/>
    </source>
</evidence>
<accession>A0ABX5GXS6</accession>
<evidence type="ECO:0000256" key="2">
    <source>
        <dbReference type="ARBA" id="ARBA00022475"/>
    </source>
</evidence>
<keyword evidence="9" id="KW-1185">Reference proteome</keyword>
<keyword evidence="5 6" id="KW-0472">Membrane</keyword>
<name>A0ABX5GXS6_PHOAN</name>
<protein>
    <submittedName>
        <fullName evidence="8">Chain-length determining protein</fullName>
    </submittedName>
</protein>
<evidence type="ECO:0000256" key="1">
    <source>
        <dbReference type="ARBA" id="ARBA00004651"/>
    </source>
</evidence>
<sequence length="350" mass="39901">MSDIQAANNSPSDEIDLIELVKTLWQGKVMIVVCTVIFTVCAIVYALTAQQWWTSKAVITVSQYQNSIAFRNQVSNLYTVYSKDSAKLNELKSMFNKKNLFNDFVTEFNAFDNKKTFIEKTPILEKQINATDADKRHIFISNWAEKFSASQVDKKDPYVFYIRSQAESAQQSYQLLTAYSNFISAKVREDLTQKLVAKIENSDAMLKAKEMSLSDNAKKLLANELIRTKYSLDIARSANVTKPIADMNEQEFFQINLGTEALTEKIKILEKSKDLSLFEPKLSDVETNLSLLKSIKLDPNVKLQSIRFLQNIDYPISRDKPNRKLIVIIGLILGFVFGSSIVLIRPLFNK</sequence>
<evidence type="ECO:0000256" key="5">
    <source>
        <dbReference type="ARBA" id="ARBA00023136"/>
    </source>
</evidence>
<dbReference type="EMBL" id="PYOU01000035">
    <property type="protein sequence ID" value="PSX01045.1"/>
    <property type="molecule type" value="Genomic_DNA"/>
</dbReference>
<dbReference type="PANTHER" id="PTHR32309">
    <property type="entry name" value="TYROSINE-PROTEIN KINASE"/>
    <property type="match status" value="1"/>
</dbReference>
<dbReference type="InterPro" id="IPR003856">
    <property type="entry name" value="LPS_length_determ_N"/>
</dbReference>
<feature type="transmembrane region" description="Helical" evidence="6">
    <location>
        <begin position="325"/>
        <end position="348"/>
    </location>
</feature>
<keyword evidence="3 6" id="KW-0812">Transmembrane</keyword>
<keyword evidence="2" id="KW-1003">Cell membrane</keyword>
<reference evidence="8 9" key="1">
    <citation type="submission" date="2018-01" db="EMBL/GenBank/DDBJ databases">
        <title>Whole genome sequencing of Histamine producing bacteria.</title>
        <authorList>
            <person name="Butler K."/>
        </authorList>
    </citation>
    <scope>NUCLEOTIDE SEQUENCE [LARGE SCALE GENOMIC DNA]</scope>
    <source>
        <strain evidence="8 9">A6-1</strain>
    </source>
</reference>
<evidence type="ECO:0000259" key="7">
    <source>
        <dbReference type="Pfam" id="PF02706"/>
    </source>
</evidence>
<dbReference type="Pfam" id="PF02706">
    <property type="entry name" value="Wzz"/>
    <property type="match status" value="1"/>
</dbReference>
<evidence type="ECO:0000313" key="8">
    <source>
        <dbReference type="EMBL" id="PSX01045.1"/>
    </source>
</evidence>
<dbReference type="SUPFAM" id="SSF160355">
    <property type="entry name" value="Bacterial polysaccharide co-polymerase-like"/>
    <property type="match status" value="1"/>
</dbReference>
<dbReference type="RefSeq" id="WP_045152089.1">
    <property type="nucleotide sequence ID" value="NZ_JZSW01000003.1"/>
</dbReference>
<keyword evidence="4 6" id="KW-1133">Transmembrane helix</keyword>